<sequence>MAETKKKVSSTTWIVLSMVLGVIAGFVIGEPMTQVKFIGDIFFHLVQMGIIPFVMCTIIEAVGALDAKALSGYGLKGIAWFAGSSLLAAGIGLVLAVIIQPGAGIAAASAAVDYEASNVTFQDTISGFFGSNIVSSMSEGSMVQCIVFAIALGLACSAWRRAHDNECLVYDVCSQLSKLILNIIRGVMKIAPIGIFCYVGAMIGSLGLAVLIPVAMYLLVMLIAVVIMFAIWIALVSVRCHYNPVKLIQKMWPMSALALGTISSAVTLPTALEDTKSKLGADPEIADLLMALGMPLNSNGAAIHLAVTALTIAQIYGVAFGPGELVYVWVISFLLSLANAVSPGASLVSMTMIVPQLGLPMESIAIFAGLEYPTGALRTILNVDGDVYTCLMVSASEGKLHPEVFNGEEKAA</sequence>
<name>A0A6N7XMD9_9ACTN</name>
<comment type="subcellular location">
    <subcellularLocation>
        <location evidence="1">Cell membrane</location>
        <topology evidence="1">Multi-pass membrane protein</topology>
    </subcellularLocation>
</comment>
<feature type="transmembrane region" description="Helical" evidence="7">
    <location>
        <begin position="326"/>
        <end position="353"/>
    </location>
</feature>
<dbReference type="PANTHER" id="PTHR42865:SF7">
    <property type="entry name" value="PROTON_GLUTAMATE-ASPARTATE SYMPORTER"/>
    <property type="match status" value="1"/>
</dbReference>
<feature type="transmembrane region" description="Helical" evidence="7">
    <location>
        <begin position="12"/>
        <end position="29"/>
    </location>
</feature>
<keyword evidence="2" id="KW-0813">Transport</keyword>
<dbReference type="Gene3D" id="1.10.3860.10">
    <property type="entry name" value="Sodium:dicarboxylate symporter"/>
    <property type="match status" value="1"/>
</dbReference>
<dbReference type="InterPro" id="IPR001991">
    <property type="entry name" value="Na-dicarboxylate_symporter"/>
</dbReference>
<dbReference type="Proteomes" id="UP000469325">
    <property type="component" value="Unassembled WGS sequence"/>
</dbReference>
<keyword evidence="6 7" id="KW-0472">Membrane</keyword>
<evidence type="ECO:0000256" key="3">
    <source>
        <dbReference type="ARBA" id="ARBA00022475"/>
    </source>
</evidence>
<protein>
    <submittedName>
        <fullName evidence="8">Dicarboxylate/amino acid:cation symporter</fullName>
    </submittedName>
</protein>
<proteinExistence type="predicted"/>
<dbReference type="PANTHER" id="PTHR42865">
    <property type="entry name" value="PROTON/GLUTAMATE-ASPARTATE SYMPORTER"/>
    <property type="match status" value="1"/>
</dbReference>
<keyword evidence="4 7" id="KW-0812">Transmembrane</keyword>
<dbReference type="GO" id="GO:0015293">
    <property type="term" value="F:symporter activity"/>
    <property type="evidence" value="ECO:0007669"/>
    <property type="project" value="UniProtKB-KW"/>
</dbReference>
<feature type="transmembrane region" description="Helical" evidence="7">
    <location>
        <begin position="252"/>
        <end position="272"/>
    </location>
</feature>
<evidence type="ECO:0000313" key="8">
    <source>
        <dbReference type="EMBL" id="MST72398.1"/>
    </source>
</evidence>
<dbReference type="InterPro" id="IPR036458">
    <property type="entry name" value="Na:dicarbo_symporter_sf"/>
</dbReference>
<dbReference type="PRINTS" id="PR00173">
    <property type="entry name" value="EDTRNSPORT"/>
</dbReference>
<keyword evidence="3" id="KW-1003">Cell membrane</keyword>
<evidence type="ECO:0000313" key="9">
    <source>
        <dbReference type="Proteomes" id="UP000469325"/>
    </source>
</evidence>
<dbReference type="SUPFAM" id="SSF118215">
    <property type="entry name" value="Proton glutamate symport protein"/>
    <property type="match status" value="1"/>
</dbReference>
<comment type="caution">
    <text evidence="8">The sequence shown here is derived from an EMBL/GenBank/DDBJ whole genome shotgun (WGS) entry which is preliminary data.</text>
</comment>
<feature type="transmembrane region" description="Helical" evidence="7">
    <location>
        <begin position="190"/>
        <end position="212"/>
    </location>
</feature>
<dbReference type="Pfam" id="PF00375">
    <property type="entry name" value="SDF"/>
    <property type="match status" value="1"/>
</dbReference>
<accession>A0A6N7XMD9</accession>
<evidence type="ECO:0000256" key="2">
    <source>
        <dbReference type="ARBA" id="ARBA00022448"/>
    </source>
</evidence>
<gene>
    <name evidence="8" type="ORF">FYJ68_04660</name>
</gene>
<evidence type="ECO:0000256" key="5">
    <source>
        <dbReference type="ARBA" id="ARBA00022989"/>
    </source>
</evidence>
<feature type="transmembrane region" description="Helical" evidence="7">
    <location>
        <begin position="41"/>
        <end position="65"/>
    </location>
</feature>
<feature type="transmembrane region" description="Helical" evidence="7">
    <location>
        <begin position="77"/>
        <end position="99"/>
    </location>
</feature>
<feature type="transmembrane region" description="Helical" evidence="7">
    <location>
        <begin position="218"/>
        <end position="240"/>
    </location>
</feature>
<evidence type="ECO:0000256" key="6">
    <source>
        <dbReference type="ARBA" id="ARBA00023136"/>
    </source>
</evidence>
<keyword evidence="9" id="KW-1185">Reference proteome</keyword>
<reference evidence="8 9" key="1">
    <citation type="submission" date="2019-08" db="EMBL/GenBank/DDBJ databases">
        <title>In-depth cultivation of the pig gut microbiome towards novel bacterial diversity and tailored functional studies.</title>
        <authorList>
            <person name="Wylensek D."/>
            <person name="Hitch T.C.A."/>
            <person name="Clavel T."/>
        </authorList>
    </citation>
    <scope>NUCLEOTIDE SEQUENCE [LARGE SCALE GENOMIC DNA]</scope>
    <source>
        <strain evidence="8 9">CA-Schmier-601-WT-1</strain>
    </source>
</reference>
<feature type="transmembrane region" description="Helical" evidence="7">
    <location>
        <begin position="301"/>
        <end position="319"/>
    </location>
</feature>
<feature type="transmembrane region" description="Helical" evidence="7">
    <location>
        <begin position="141"/>
        <end position="159"/>
    </location>
</feature>
<keyword evidence="5 7" id="KW-1133">Transmembrane helix</keyword>
<dbReference type="GO" id="GO:0005886">
    <property type="term" value="C:plasma membrane"/>
    <property type="evidence" value="ECO:0007669"/>
    <property type="project" value="UniProtKB-SubCell"/>
</dbReference>
<organism evidence="8 9">
    <name type="scientific">Olsenella porci</name>
    <dbReference type="NCBI Taxonomy" id="2652279"/>
    <lineage>
        <taxon>Bacteria</taxon>
        <taxon>Bacillati</taxon>
        <taxon>Actinomycetota</taxon>
        <taxon>Coriobacteriia</taxon>
        <taxon>Coriobacteriales</taxon>
        <taxon>Atopobiaceae</taxon>
        <taxon>Olsenella</taxon>
    </lineage>
</organism>
<dbReference type="RefSeq" id="WP_154434492.1">
    <property type="nucleotide sequence ID" value="NZ_VUNC01000003.1"/>
</dbReference>
<dbReference type="EMBL" id="VUNC01000003">
    <property type="protein sequence ID" value="MST72398.1"/>
    <property type="molecule type" value="Genomic_DNA"/>
</dbReference>
<evidence type="ECO:0000256" key="7">
    <source>
        <dbReference type="SAM" id="Phobius"/>
    </source>
</evidence>
<dbReference type="AlphaFoldDB" id="A0A6N7XMD9"/>
<evidence type="ECO:0000256" key="1">
    <source>
        <dbReference type="ARBA" id="ARBA00004651"/>
    </source>
</evidence>
<evidence type="ECO:0000256" key="4">
    <source>
        <dbReference type="ARBA" id="ARBA00022692"/>
    </source>
</evidence>